<gene>
    <name evidence="2" type="ORF">SCARUB_03419</name>
</gene>
<dbReference type="EMBL" id="MAYW01000116">
    <property type="protein sequence ID" value="ODS31462.1"/>
    <property type="molecule type" value="Genomic_DNA"/>
</dbReference>
<comment type="caution">
    <text evidence="2">The sequence shown here is derived from an EMBL/GenBank/DDBJ whole genome shotgun (WGS) entry which is preliminary data.</text>
</comment>
<dbReference type="Proteomes" id="UP000094056">
    <property type="component" value="Unassembled WGS sequence"/>
</dbReference>
<dbReference type="SUPFAM" id="SSF53335">
    <property type="entry name" value="S-adenosyl-L-methionine-dependent methyltransferases"/>
    <property type="match status" value="1"/>
</dbReference>
<dbReference type="InterPro" id="IPR025714">
    <property type="entry name" value="Methyltranfer_dom"/>
</dbReference>
<dbReference type="PANTHER" id="PTHR47473:SF1">
    <property type="entry name" value="METHYLTRANSFERASE DOMAIN-CONTAINING PROTEIN"/>
    <property type="match status" value="1"/>
</dbReference>
<dbReference type="CDD" id="cd02440">
    <property type="entry name" value="AdoMet_MTases"/>
    <property type="match status" value="1"/>
</dbReference>
<dbReference type="Pfam" id="PF13847">
    <property type="entry name" value="Methyltransf_31"/>
    <property type="match status" value="1"/>
</dbReference>
<evidence type="ECO:0000259" key="1">
    <source>
        <dbReference type="Pfam" id="PF13847"/>
    </source>
</evidence>
<keyword evidence="2" id="KW-0808">Transferase</keyword>
<dbReference type="PANTHER" id="PTHR47473">
    <property type="entry name" value="BTA1P"/>
    <property type="match status" value="1"/>
</dbReference>
<reference evidence="2 3" key="1">
    <citation type="submission" date="2016-07" db="EMBL/GenBank/DDBJ databases">
        <title>Draft genome of Scalindua rubra, obtained from a brine-seawater interface in the Red Sea, sheds light on salt adaptation in anammox bacteria.</title>
        <authorList>
            <person name="Speth D.R."/>
            <person name="Lagkouvardos I."/>
            <person name="Wang Y."/>
            <person name="Qian P.-Y."/>
            <person name="Dutilh B.E."/>
            <person name="Jetten M.S."/>
        </authorList>
    </citation>
    <scope>NUCLEOTIDE SEQUENCE [LARGE SCALE GENOMIC DNA]</scope>
    <source>
        <strain evidence="2">BSI-1</strain>
    </source>
</reference>
<dbReference type="InterPro" id="IPR029063">
    <property type="entry name" value="SAM-dependent_MTases_sf"/>
</dbReference>
<evidence type="ECO:0000313" key="2">
    <source>
        <dbReference type="EMBL" id="ODS31462.1"/>
    </source>
</evidence>
<dbReference type="GO" id="GO:0008168">
    <property type="term" value="F:methyltransferase activity"/>
    <property type="evidence" value="ECO:0007669"/>
    <property type="project" value="UniProtKB-KW"/>
</dbReference>
<dbReference type="GO" id="GO:0032259">
    <property type="term" value="P:methylation"/>
    <property type="evidence" value="ECO:0007669"/>
    <property type="project" value="UniProtKB-KW"/>
</dbReference>
<accession>A0A1E3X7A6</accession>
<dbReference type="Gene3D" id="3.40.50.150">
    <property type="entry name" value="Vaccinia Virus protein VP39"/>
    <property type="match status" value="1"/>
</dbReference>
<sequence>MITQKERVIKYFKFHSKIYDVSRWAFLLNREDAIEALKLEPGMTVLEIGCGTGLNFSSILKRIGNNGILIGLDYSQEMLAKSKKKIEKFKWQNVKLLCEDAENFNLSIKFNAILYSYSISMVSDWESSVMSSINHLKEGGRLVILDFYGFQGWGMACERAITWWLNKNHVSVNRNYEEFLSSVFANLELKIFKLGYNFIAVGRL</sequence>
<evidence type="ECO:0000313" key="3">
    <source>
        <dbReference type="Proteomes" id="UP000094056"/>
    </source>
</evidence>
<organism evidence="2 3">
    <name type="scientific">Candidatus Scalindua rubra</name>
    <dbReference type="NCBI Taxonomy" id="1872076"/>
    <lineage>
        <taxon>Bacteria</taxon>
        <taxon>Pseudomonadati</taxon>
        <taxon>Planctomycetota</taxon>
        <taxon>Candidatus Brocadiia</taxon>
        <taxon>Candidatus Brocadiales</taxon>
        <taxon>Candidatus Scalinduaceae</taxon>
        <taxon>Candidatus Scalindua</taxon>
    </lineage>
</organism>
<proteinExistence type="predicted"/>
<name>A0A1E3X7A6_9BACT</name>
<feature type="domain" description="Methyltransferase" evidence="1">
    <location>
        <begin position="40"/>
        <end position="148"/>
    </location>
</feature>
<protein>
    <submittedName>
        <fullName evidence="2">Phosphatidylethanolamine N-methyltransferase</fullName>
    </submittedName>
</protein>
<keyword evidence="2" id="KW-0489">Methyltransferase</keyword>
<dbReference type="AlphaFoldDB" id="A0A1E3X7A6"/>